<dbReference type="Proteomes" id="UP000823749">
    <property type="component" value="Chromosome 1"/>
</dbReference>
<evidence type="ECO:0000313" key="2">
    <source>
        <dbReference type="Proteomes" id="UP000823749"/>
    </source>
</evidence>
<sequence>MKAKIGCKIISPMQKGNSGPDFLRKNEVINRMGTCNSGKAANAELAELSTVCHIICPEGGLMKTLNTMASHPPPESSSVFLLHPRKEVNGFVVGLFEVLWQRLCSRVTIEWGK</sequence>
<gene>
    <name evidence="1" type="ORF">RHGRI_003118</name>
</gene>
<proteinExistence type="predicted"/>
<dbReference type="EMBL" id="JACTNZ010000001">
    <property type="protein sequence ID" value="KAG5567830.1"/>
    <property type="molecule type" value="Genomic_DNA"/>
</dbReference>
<dbReference type="AlphaFoldDB" id="A0AAV6LSP8"/>
<comment type="caution">
    <text evidence="1">The sequence shown here is derived from an EMBL/GenBank/DDBJ whole genome shotgun (WGS) entry which is preliminary data.</text>
</comment>
<protein>
    <submittedName>
        <fullName evidence="1">Uncharacterized protein</fullName>
    </submittedName>
</protein>
<name>A0AAV6LSP8_9ERIC</name>
<reference evidence="1" key="1">
    <citation type="submission" date="2020-08" db="EMBL/GenBank/DDBJ databases">
        <title>Plant Genome Project.</title>
        <authorList>
            <person name="Zhang R.-G."/>
        </authorList>
    </citation>
    <scope>NUCLEOTIDE SEQUENCE</scope>
    <source>
        <strain evidence="1">WSP0</strain>
        <tissue evidence="1">Leaf</tissue>
    </source>
</reference>
<evidence type="ECO:0000313" key="1">
    <source>
        <dbReference type="EMBL" id="KAG5567830.1"/>
    </source>
</evidence>
<accession>A0AAV6LSP8</accession>
<keyword evidence="2" id="KW-1185">Reference proteome</keyword>
<organism evidence="1 2">
    <name type="scientific">Rhododendron griersonianum</name>
    <dbReference type="NCBI Taxonomy" id="479676"/>
    <lineage>
        <taxon>Eukaryota</taxon>
        <taxon>Viridiplantae</taxon>
        <taxon>Streptophyta</taxon>
        <taxon>Embryophyta</taxon>
        <taxon>Tracheophyta</taxon>
        <taxon>Spermatophyta</taxon>
        <taxon>Magnoliopsida</taxon>
        <taxon>eudicotyledons</taxon>
        <taxon>Gunneridae</taxon>
        <taxon>Pentapetalae</taxon>
        <taxon>asterids</taxon>
        <taxon>Ericales</taxon>
        <taxon>Ericaceae</taxon>
        <taxon>Ericoideae</taxon>
        <taxon>Rhodoreae</taxon>
        <taxon>Rhododendron</taxon>
    </lineage>
</organism>